<dbReference type="EMBL" id="VXIV02001807">
    <property type="protein sequence ID" value="KAF6029592.1"/>
    <property type="molecule type" value="Genomic_DNA"/>
</dbReference>
<keyword evidence="3" id="KW-1185">Reference proteome</keyword>
<evidence type="ECO:0000256" key="1">
    <source>
        <dbReference type="ARBA" id="ARBA00009024"/>
    </source>
</evidence>
<dbReference type="Proteomes" id="UP000593567">
    <property type="component" value="Unassembled WGS sequence"/>
</dbReference>
<name>A0A7J7JT90_BUGNE</name>
<dbReference type="InterPro" id="IPR006461">
    <property type="entry name" value="PLAC_motif_containing"/>
</dbReference>
<evidence type="ECO:0000313" key="2">
    <source>
        <dbReference type="EMBL" id="KAF6029592.1"/>
    </source>
</evidence>
<organism evidence="2 3">
    <name type="scientific">Bugula neritina</name>
    <name type="common">Brown bryozoan</name>
    <name type="synonym">Sertularia neritina</name>
    <dbReference type="NCBI Taxonomy" id="10212"/>
    <lineage>
        <taxon>Eukaryota</taxon>
        <taxon>Metazoa</taxon>
        <taxon>Spiralia</taxon>
        <taxon>Lophotrochozoa</taxon>
        <taxon>Bryozoa</taxon>
        <taxon>Gymnolaemata</taxon>
        <taxon>Cheilostomatida</taxon>
        <taxon>Flustrina</taxon>
        <taxon>Buguloidea</taxon>
        <taxon>Bugulidae</taxon>
        <taxon>Bugula</taxon>
    </lineage>
</organism>
<dbReference type="NCBIfam" id="TIGR01571">
    <property type="entry name" value="A_thal_Cys_rich"/>
    <property type="match status" value="1"/>
</dbReference>
<comment type="caution">
    <text evidence="2">The sequence shown here is derived from an EMBL/GenBank/DDBJ whole genome shotgun (WGS) entry which is preliminary data.</text>
</comment>
<dbReference type="OrthoDB" id="1045822at2759"/>
<reference evidence="2" key="1">
    <citation type="submission" date="2020-06" db="EMBL/GenBank/DDBJ databases">
        <title>Draft genome of Bugula neritina, a colonial animal packing powerful symbionts and potential medicines.</title>
        <authorList>
            <person name="Rayko M."/>
        </authorList>
    </citation>
    <scope>NUCLEOTIDE SEQUENCE [LARGE SCALE GENOMIC DNA]</scope>
    <source>
        <strain evidence="2">Kwan_BN1</strain>
    </source>
</reference>
<proteinExistence type="inferred from homology"/>
<dbReference type="Pfam" id="PF04749">
    <property type="entry name" value="PLAC8"/>
    <property type="match status" value="1"/>
</dbReference>
<evidence type="ECO:0000313" key="3">
    <source>
        <dbReference type="Proteomes" id="UP000593567"/>
    </source>
</evidence>
<comment type="similarity">
    <text evidence="1">Belongs to the cornifelin family.</text>
</comment>
<accession>A0A7J7JT90</accession>
<dbReference type="AlphaFoldDB" id="A0A7J7JT90"/>
<protein>
    <submittedName>
        <fullName evidence="2">Uncharacterized protein</fullName>
    </submittedName>
</protein>
<gene>
    <name evidence="2" type="ORF">EB796_012096</name>
</gene>
<sequence>MFSSLTFKHPRCQTFGSLATNKACVCQHPSMQLDIIFALQYSSIIQNSFSFTKDDVEEGSCVKCGCASMVPLLNWYAFAKQRQLVREKQGIDGSFGGDCVSSLFCPFCAMVQQAREVEADLPGLPEIERA</sequence>